<proteinExistence type="predicted"/>
<dbReference type="PANTHER" id="PTHR31286">
    <property type="entry name" value="GLYCINE-RICH CELL WALL STRUCTURAL PROTEIN 1.8-LIKE"/>
    <property type="match status" value="1"/>
</dbReference>
<accession>A0A397XSD6</accession>
<evidence type="ECO:0000259" key="3">
    <source>
        <dbReference type="Pfam" id="PF14392"/>
    </source>
</evidence>
<dbReference type="Pfam" id="PF14392">
    <property type="entry name" value="zf-CCHC_4"/>
    <property type="match status" value="1"/>
</dbReference>
<protein>
    <recommendedName>
        <fullName evidence="6">DUF4283 domain-containing protein</fullName>
    </recommendedName>
</protein>
<name>A0A397XSD6_BRACM</name>
<evidence type="ECO:0000313" key="5">
    <source>
        <dbReference type="Proteomes" id="UP000264353"/>
    </source>
</evidence>
<feature type="region of interest" description="Disordered" evidence="1">
    <location>
        <begin position="480"/>
        <end position="543"/>
    </location>
</feature>
<dbReference type="InterPro" id="IPR025558">
    <property type="entry name" value="DUF4283"/>
</dbReference>
<reference evidence="4 5" key="1">
    <citation type="submission" date="2018-06" db="EMBL/GenBank/DDBJ databases">
        <title>WGS assembly of Brassica rapa FPsc.</title>
        <authorList>
            <person name="Bowman J."/>
            <person name="Kohchi T."/>
            <person name="Yamato K."/>
            <person name="Jenkins J."/>
            <person name="Shu S."/>
            <person name="Ishizaki K."/>
            <person name="Yamaoka S."/>
            <person name="Nishihama R."/>
            <person name="Nakamura Y."/>
            <person name="Berger F."/>
            <person name="Adam C."/>
            <person name="Aki S."/>
            <person name="Althoff F."/>
            <person name="Araki T."/>
            <person name="Arteaga-Vazquez M."/>
            <person name="Balasubrmanian S."/>
            <person name="Bauer D."/>
            <person name="Boehm C."/>
            <person name="Briginshaw L."/>
            <person name="Caballero-Perez J."/>
            <person name="Catarino B."/>
            <person name="Chen F."/>
            <person name="Chiyoda S."/>
            <person name="Chovatia M."/>
            <person name="Davies K."/>
            <person name="Delmans M."/>
            <person name="Demura T."/>
            <person name="Dierschke T."/>
            <person name="Dolan L."/>
            <person name="Dorantes-Acosta A."/>
            <person name="Eklund D."/>
            <person name="Florent S."/>
            <person name="Flores-Sandoval E."/>
            <person name="Fujiyama A."/>
            <person name="Fukuzawa H."/>
            <person name="Galik B."/>
            <person name="Grimanelli D."/>
            <person name="Grimwood J."/>
            <person name="Grossniklaus U."/>
            <person name="Hamada T."/>
            <person name="Haseloff J."/>
            <person name="Hetherington A."/>
            <person name="Higo A."/>
            <person name="Hirakawa Y."/>
            <person name="Hundley H."/>
            <person name="Ikeda Y."/>
            <person name="Inoue K."/>
            <person name="Inoue S."/>
            <person name="Ishida S."/>
            <person name="Jia Q."/>
            <person name="Kakita M."/>
            <person name="Kanazawa T."/>
            <person name="Kawai Y."/>
            <person name="Kawashima T."/>
            <person name="Kennedy M."/>
            <person name="Kinose K."/>
            <person name="Kinoshita T."/>
            <person name="Kohara Y."/>
            <person name="Koide E."/>
            <person name="Komatsu K."/>
            <person name="Kopischke S."/>
            <person name="Kubo M."/>
            <person name="Kyozuka J."/>
            <person name="Lagercrantz U."/>
            <person name="Lin S."/>
            <person name="Lindquist E."/>
            <person name="Lipzen A."/>
            <person name="Lu C."/>
            <person name="Luna E."/>
            <person name="Martienssen R."/>
            <person name="Minamino N."/>
            <person name="Mizutani M."/>
            <person name="Mizutani M."/>
            <person name="Mochizuki N."/>
            <person name="Monte I."/>
            <person name="Mosher R."/>
            <person name="Nagasaki H."/>
            <person name="Nakagami H."/>
            <person name="Naramoto S."/>
            <person name="Nishitani K."/>
            <person name="Ohtani M."/>
            <person name="Okamoto T."/>
            <person name="Okumura M."/>
            <person name="Phillips J."/>
            <person name="Pollak B."/>
            <person name="Reinders A."/>
            <person name="Roevekamp M."/>
            <person name="Sano R."/>
            <person name="Sawa S."/>
            <person name="Schmid M."/>
            <person name="Shirakawa M."/>
            <person name="Solano R."/>
            <person name="Spunde A."/>
            <person name="Suetsugu N."/>
            <person name="Sugano S."/>
            <person name="Sugiyama A."/>
            <person name="Sun R."/>
            <person name="Suzuki Y."/>
            <person name="Takenaka M."/>
            <person name="Takezawa D."/>
            <person name="Tomogane H."/>
            <person name="Tsuzuki M."/>
            <person name="Ueda T."/>
            <person name="Umeda M."/>
            <person name="Ward J."/>
            <person name="Watanabe Y."/>
            <person name="Yazaki K."/>
            <person name="Yokoyama R."/>
            <person name="Yoshitake Y."/>
            <person name="Yotsui I."/>
            <person name="Zachgo S."/>
            <person name="Schmutz J."/>
        </authorList>
    </citation>
    <scope>NUCLEOTIDE SEQUENCE [LARGE SCALE GENOMIC DNA]</scope>
    <source>
        <strain evidence="5">cv. B-3</strain>
    </source>
</reference>
<dbReference type="InterPro" id="IPR025836">
    <property type="entry name" value="Zn_knuckle_CX2CX4HX4C"/>
</dbReference>
<dbReference type="Pfam" id="PF14111">
    <property type="entry name" value="DUF4283"/>
    <property type="match status" value="1"/>
</dbReference>
<feature type="domain" description="Zinc knuckle CX2CX4HX4C" evidence="3">
    <location>
        <begin position="173"/>
        <end position="215"/>
    </location>
</feature>
<feature type="region of interest" description="Disordered" evidence="1">
    <location>
        <begin position="265"/>
        <end position="436"/>
    </location>
</feature>
<evidence type="ECO:0008006" key="6">
    <source>
        <dbReference type="Google" id="ProtNLM"/>
    </source>
</evidence>
<feature type="compositionally biased region" description="Basic and acidic residues" evidence="1">
    <location>
        <begin position="338"/>
        <end position="361"/>
    </location>
</feature>
<dbReference type="InterPro" id="IPR040256">
    <property type="entry name" value="At4g02000-like"/>
</dbReference>
<feature type="region of interest" description="Disordered" evidence="1">
    <location>
        <begin position="210"/>
        <end position="231"/>
    </location>
</feature>
<feature type="compositionally biased region" description="Polar residues" evidence="1">
    <location>
        <begin position="415"/>
        <end position="434"/>
    </location>
</feature>
<evidence type="ECO:0000313" key="4">
    <source>
        <dbReference type="EMBL" id="RID41106.1"/>
    </source>
</evidence>
<organism evidence="4 5">
    <name type="scientific">Brassica campestris</name>
    <name type="common">Field mustard</name>
    <dbReference type="NCBI Taxonomy" id="3711"/>
    <lineage>
        <taxon>Eukaryota</taxon>
        <taxon>Viridiplantae</taxon>
        <taxon>Streptophyta</taxon>
        <taxon>Embryophyta</taxon>
        <taxon>Tracheophyta</taxon>
        <taxon>Spermatophyta</taxon>
        <taxon>Magnoliopsida</taxon>
        <taxon>eudicotyledons</taxon>
        <taxon>Gunneridae</taxon>
        <taxon>Pentapetalae</taxon>
        <taxon>rosids</taxon>
        <taxon>malvids</taxon>
        <taxon>Brassicales</taxon>
        <taxon>Brassicaceae</taxon>
        <taxon>Brassiceae</taxon>
        <taxon>Brassica</taxon>
    </lineage>
</organism>
<evidence type="ECO:0000256" key="1">
    <source>
        <dbReference type="SAM" id="MobiDB-lite"/>
    </source>
</evidence>
<dbReference type="Proteomes" id="UP000264353">
    <property type="component" value="Chromosome A10"/>
</dbReference>
<dbReference type="EMBL" id="CM010637">
    <property type="protein sequence ID" value="RID41106.1"/>
    <property type="molecule type" value="Genomic_DNA"/>
</dbReference>
<gene>
    <name evidence="4" type="ORF">BRARA_J01092</name>
</gene>
<dbReference type="AlphaFoldDB" id="A0A397XSD6"/>
<feature type="compositionally biased region" description="Basic and acidic residues" evidence="1">
    <location>
        <begin position="272"/>
        <end position="308"/>
    </location>
</feature>
<sequence>MAHRYSRSEKGKWKDDILPPKKPLVRIPESNSSELIERNKLTLIGRVTNPSVQKTRALVDFFLQHWNVVGRITGRDLGPALFQFNFESEKDLQTILSKAPYHFKKWMMILQRWEPIVSDTFPASIPFWINVHGIPLHYWNEDTMNAIGVALGPVESKIADKARLRVLINGLIPLTMKMDIELPSKAVVEVELEYEGLQKHCFLCKALSHEDEDCPNRNSSRHPMETRRDLGISQLNTLEKIEESKRRQEDRRVARSRVLHHTGARWTNYRNSDTEGYRNSSKDISSKRNSERSSAFEENRRRFDDRTLPHHNSPSLSRRTSPRRDSQDHGSSAYGAPERSRRASNDRRISDDLRAADDRAIRVSSSKEANSRLYPSPQWSPKEGQRKTGISSRLSDPRTDNAGSEGRASAKDRLSVQTQRTSKSGHSGATSNSKRLQEVETLITTRPSSSNVFDSGRLGICERSPIRTLSEDRIHVSLRLGPLGSDSESGDPDGDSQSSDLPVLSKAEGKRVVDLPQAKRRATSSQGTTGKRRRVTKTHESPRRKLLMDAIGAGTRGKSKTFKKTTTIRTLIPTIVKKGKDFRLPPKALP</sequence>
<evidence type="ECO:0000259" key="2">
    <source>
        <dbReference type="Pfam" id="PF14111"/>
    </source>
</evidence>
<dbReference type="PANTHER" id="PTHR31286:SF163">
    <property type="entry name" value="ZINC KNUCKLE CX2CX4HX4C DOMAIN-CONTAINING PROTEIN"/>
    <property type="match status" value="1"/>
</dbReference>
<feature type="domain" description="DUF4283" evidence="2">
    <location>
        <begin position="36"/>
        <end position="115"/>
    </location>
</feature>